<dbReference type="PANTHER" id="PTHR43433:SF5">
    <property type="entry name" value="AB HYDROLASE-1 DOMAIN-CONTAINING PROTEIN"/>
    <property type="match status" value="1"/>
</dbReference>
<protein>
    <submittedName>
        <fullName evidence="2">3-oxoadipate enol-lactonase</fullName>
        <ecNumber evidence="2">3.1.1.24</ecNumber>
    </submittedName>
</protein>
<dbReference type="Pfam" id="PF00561">
    <property type="entry name" value="Abhydrolase_1"/>
    <property type="match status" value="1"/>
</dbReference>
<sequence>MIPHHLLDGPEDAPVLVLGNSLGTTTELWDGYELPFRTLRFDHRGHGGSEAPPGPYDIKSLAVDVLELLDHLQLKRVLYCGVSLGGMIGMWLAAHTDRISRLALVCTTAYFPDKSSWDSRIDAVENHGLESIADKVVDRWFTPHFDQTRKQKFREQLTRVDPRAYVASCEAIRAMDLRPELHRIKAPTVVIAAAQDQSTPTEFARVISSAVPDAELYVVGDAAHLANVEARQAVSVILDGHLGGVDVR</sequence>
<dbReference type="OrthoDB" id="3396704at2"/>
<dbReference type="Proteomes" id="UP000316639">
    <property type="component" value="Unassembled WGS sequence"/>
</dbReference>
<feature type="domain" description="AB hydrolase-1" evidence="1">
    <location>
        <begin position="36"/>
        <end position="229"/>
    </location>
</feature>
<comment type="caution">
    <text evidence="2">The sequence shown here is derived from an EMBL/GenBank/DDBJ whole genome shotgun (WGS) entry which is preliminary data.</text>
</comment>
<dbReference type="GO" id="GO:0042952">
    <property type="term" value="P:beta-ketoadipate pathway"/>
    <property type="evidence" value="ECO:0007669"/>
    <property type="project" value="InterPro"/>
</dbReference>
<evidence type="ECO:0000259" key="1">
    <source>
        <dbReference type="Pfam" id="PF00561"/>
    </source>
</evidence>
<proteinExistence type="predicted"/>
<dbReference type="NCBIfam" id="TIGR02427">
    <property type="entry name" value="protocat_pcaD"/>
    <property type="match status" value="1"/>
</dbReference>
<organism evidence="2 3">
    <name type="scientific">Lentzea tibetensis</name>
    <dbReference type="NCBI Taxonomy" id="2591470"/>
    <lineage>
        <taxon>Bacteria</taxon>
        <taxon>Bacillati</taxon>
        <taxon>Actinomycetota</taxon>
        <taxon>Actinomycetes</taxon>
        <taxon>Pseudonocardiales</taxon>
        <taxon>Pseudonocardiaceae</taxon>
        <taxon>Lentzea</taxon>
    </lineage>
</organism>
<dbReference type="PANTHER" id="PTHR43433">
    <property type="entry name" value="HYDROLASE, ALPHA/BETA FOLD FAMILY PROTEIN"/>
    <property type="match status" value="1"/>
</dbReference>
<keyword evidence="3" id="KW-1185">Reference proteome</keyword>
<dbReference type="GO" id="GO:0047570">
    <property type="term" value="F:3-oxoadipate enol-lactonase activity"/>
    <property type="evidence" value="ECO:0007669"/>
    <property type="project" value="UniProtKB-EC"/>
</dbReference>
<name>A0A563EK95_9PSEU</name>
<dbReference type="InterPro" id="IPR050471">
    <property type="entry name" value="AB_hydrolase"/>
</dbReference>
<dbReference type="Gene3D" id="3.40.50.1820">
    <property type="entry name" value="alpha/beta hydrolase"/>
    <property type="match status" value="1"/>
</dbReference>
<dbReference type="AlphaFoldDB" id="A0A563EK95"/>
<accession>A0A563EK95</accession>
<dbReference type="EMBL" id="VOBR01000027">
    <property type="protein sequence ID" value="TWP47296.1"/>
    <property type="molecule type" value="Genomic_DNA"/>
</dbReference>
<dbReference type="EC" id="3.1.1.24" evidence="2"/>
<dbReference type="InterPro" id="IPR026968">
    <property type="entry name" value="PcaD/CatD"/>
</dbReference>
<gene>
    <name evidence="2" type="primary">pcaD</name>
    <name evidence="2" type="ORF">FKR81_33140</name>
</gene>
<evidence type="ECO:0000313" key="2">
    <source>
        <dbReference type="EMBL" id="TWP47296.1"/>
    </source>
</evidence>
<evidence type="ECO:0000313" key="3">
    <source>
        <dbReference type="Proteomes" id="UP000316639"/>
    </source>
</evidence>
<keyword evidence="2" id="KW-0378">Hydrolase</keyword>
<dbReference type="RefSeq" id="WP_146358133.1">
    <property type="nucleotide sequence ID" value="NZ_VOBR01000027.1"/>
</dbReference>
<dbReference type="InterPro" id="IPR000073">
    <property type="entry name" value="AB_hydrolase_1"/>
</dbReference>
<dbReference type="SUPFAM" id="SSF53474">
    <property type="entry name" value="alpha/beta-Hydrolases"/>
    <property type="match status" value="1"/>
</dbReference>
<reference evidence="2 3" key="1">
    <citation type="submission" date="2019-07" db="EMBL/GenBank/DDBJ databases">
        <title>Lentzea xizangensis sp. nov., isolated from Qinghai-Tibetan Plateau Soils.</title>
        <authorList>
            <person name="Huang J."/>
        </authorList>
    </citation>
    <scope>NUCLEOTIDE SEQUENCE [LARGE SCALE GENOMIC DNA]</scope>
    <source>
        <strain evidence="2 3">FXJ1.1311</strain>
    </source>
</reference>
<dbReference type="InterPro" id="IPR029058">
    <property type="entry name" value="AB_hydrolase_fold"/>
</dbReference>